<dbReference type="Gene3D" id="3.40.50.300">
    <property type="entry name" value="P-loop containing nucleotide triphosphate hydrolases"/>
    <property type="match status" value="1"/>
</dbReference>
<dbReference type="InterPro" id="IPR021133">
    <property type="entry name" value="HEAT_type_2"/>
</dbReference>
<keyword evidence="4 7" id="KW-0456">Lyase</keyword>
<evidence type="ECO:0000259" key="6">
    <source>
        <dbReference type="PROSITE" id="PS50837"/>
    </source>
</evidence>
<evidence type="ECO:0000256" key="4">
    <source>
        <dbReference type="ARBA" id="ARBA00023239"/>
    </source>
</evidence>
<evidence type="ECO:0000256" key="1">
    <source>
        <dbReference type="ARBA" id="ARBA00009299"/>
    </source>
</evidence>
<evidence type="ECO:0000256" key="3">
    <source>
        <dbReference type="ARBA" id="ARBA00022738"/>
    </source>
</evidence>
<keyword evidence="3" id="KW-0605">Phycobilisome</keyword>
<dbReference type="InterPro" id="IPR045429">
    <property type="entry name" value="EAD10"/>
</dbReference>
<comment type="function">
    <text evidence="5">Catalyzes the hydroxylation of the N(6)-(4-aminobutyl)-L-lysine intermediate produced by deoxyhypusine synthase/DHPS on a critical lysine of the eukaryotic translation initiation factor 5A/eIF-5A. This is the second step of the post-translational modification of that lysine into an unusual amino acid residue named hypusine. Hypusination is unique to mature eIF-5A factor and is essential for its function.</text>
</comment>
<name>A0A2H6LCH9_9NOSO</name>
<dbReference type="PROSITE" id="PS50837">
    <property type="entry name" value="NACHT"/>
    <property type="match status" value="1"/>
</dbReference>
<evidence type="ECO:0000313" key="8">
    <source>
        <dbReference type="Proteomes" id="UP000236527"/>
    </source>
</evidence>
<keyword evidence="8" id="KW-1185">Reference proteome</keyword>
<protein>
    <submittedName>
        <fullName evidence="7">PBS lyase HEAT-like repeat domain protein</fullName>
    </submittedName>
</protein>
<dbReference type="RefSeq" id="WP_103123731.1">
    <property type="nucleotide sequence ID" value="NZ_DF978422.1"/>
</dbReference>
<dbReference type="InterPro" id="IPR007111">
    <property type="entry name" value="NACHT_NTPase"/>
</dbReference>
<gene>
    <name evidence="7" type="ORF">NCWK1_0665</name>
</gene>
<dbReference type="GO" id="GO:0016829">
    <property type="term" value="F:lyase activity"/>
    <property type="evidence" value="ECO:0007669"/>
    <property type="project" value="UniProtKB-KW"/>
</dbReference>
<dbReference type="Pfam" id="PF13646">
    <property type="entry name" value="HEAT_2"/>
    <property type="match status" value="5"/>
</dbReference>
<accession>A0A2H6LCH9</accession>
<dbReference type="InterPro" id="IPR004155">
    <property type="entry name" value="PBS_lyase_HEAT"/>
</dbReference>
<dbReference type="InterPro" id="IPR011989">
    <property type="entry name" value="ARM-like"/>
</dbReference>
<organism evidence="7 8">
    <name type="scientific">Nostoc cycadae WK-1</name>
    <dbReference type="NCBI Taxonomy" id="1861711"/>
    <lineage>
        <taxon>Bacteria</taxon>
        <taxon>Bacillati</taxon>
        <taxon>Cyanobacteriota</taxon>
        <taxon>Cyanophyceae</taxon>
        <taxon>Nostocales</taxon>
        <taxon>Nostocaceae</taxon>
        <taxon>Nostoc</taxon>
    </lineage>
</organism>
<proteinExistence type="inferred from homology"/>
<dbReference type="EMBL" id="BDGE01000012">
    <property type="protein sequence ID" value="GBE90945.1"/>
    <property type="molecule type" value="Genomic_DNA"/>
</dbReference>
<dbReference type="Gene3D" id="1.25.10.10">
    <property type="entry name" value="Leucine-rich Repeat Variant"/>
    <property type="match status" value="5"/>
</dbReference>
<dbReference type="Pfam" id="PF19954">
    <property type="entry name" value="EAD10"/>
    <property type="match status" value="1"/>
</dbReference>
<dbReference type="InterPro" id="IPR027417">
    <property type="entry name" value="P-loop_NTPase"/>
</dbReference>
<dbReference type="Pfam" id="PF05729">
    <property type="entry name" value="NACHT"/>
    <property type="match status" value="1"/>
</dbReference>
<sequence length="1188" mass="133308">MPSTDKLLAIFDRIVEGKNTTKTDIEQLRRSLKIVEGVIQLVSQNGKFNSNIGQITGGDIHIGDRIYQGVDVETLKKVLQTPTPPPLSQEEQKNAVLEFLQAIENNFKYLKLFHTLQPIVLKRQYIPIQVTLERRYKHEVETTWSYAESAIELKKVYALKGFDEELQRREEEKLKKTIVSWEEAKEEIRKDAKKRNYQIMVLAEPGMGKSTLLKMELGAASQSERQKLLENQIHVESVIFPIFLRLSELLEDSAEVIDIIPNIIQKEYPLIADNIQPLLKEKLKNGKCLLLLDALDEVPNQFRLSLKDKLNRFTRNYPCSIISTSRIVGYGGNFFEDAKEVEIVPFSQKQTQDYIETWFANAADYIEDDSVSAQGLIAELEHKPQIGGLAQNPLLLSLLCSLYQEKGITLPARRIQVYEKTVDYMLSKWSQNRNYSSDGEIEAKRRLLEEIAYSFSASDQEIFSSSELYEQIKKIYQVQDDKVIDKAMTELTQEYGILQKLNREGNDYLFLHRTFQEYFTACYLKRVIEQNQQQGIALAKKLFWRYDWHETLTLLTGLLKDPVILLQAIVNEKDDIFQTLLLLAGRCIAEIPDKPASSITNIISKIYKFWRRYPNVSFINSTVIALGKSNSQICDELKKALNHSSRYVRSKAAEALGNIGNPQAVDALISALNDSDSDVRSKAAEALGNIGNLQAVDALISALNDSERYVRSNAVEALGKIGNLQAVDALISALNDSERYVRSNAVEALTKIENPQEVAEDLIAALKDSNSYVRRKATEALGKIGNPQGIDSIKSALNDPDSYVKWLAAWALAEIDNPQAIDALISALNDTDSFMKCLTAWALAKIGNFQAVHSLFATLDDLYNDPDVKTEAVEVLISALDDLYNYLDVKWLAAEVLVEIGNPQVVDALIAAFNDPHSYFKSEVAEALGKIGNPQAVDALISAFNDDIAAFNDSDIYTDWTRKAAVEALGKIGNPQAVDGLISALNDSNKDVRSKAAEALGKIGNPQAVDALISAFNDDIAAFKDSDIYTDWTREAAVEALGKIGNPQAVDALISALYNLNWSVRHKAVEALGKIGNPQAVNALISALSHFIVREEAAEALGKIGNQEILEKIIQLPEIDIYEPEIFSLARMITVRFSRQKLSCIPVYPEKIKFSPIIATFKHLRRGIPFYIKMIFMIFCILRKKLSE</sequence>
<dbReference type="Pfam" id="PF03130">
    <property type="entry name" value="HEAT_PBS"/>
    <property type="match status" value="1"/>
</dbReference>
<evidence type="ECO:0000256" key="5">
    <source>
        <dbReference type="ARBA" id="ARBA00045876"/>
    </source>
</evidence>
<dbReference type="PROSITE" id="PS50077">
    <property type="entry name" value="HEAT_REPEAT"/>
    <property type="match status" value="1"/>
</dbReference>
<dbReference type="GO" id="GO:0016491">
    <property type="term" value="F:oxidoreductase activity"/>
    <property type="evidence" value="ECO:0007669"/>
    <property type="project" value="TreeGrafter"/>
</dbReference>
<evidence type="ECO:0000313" key="7">
    <source>
        <dbReference type="EMBL" id="GBE90945.1"/>
    </source>
</evidence>
<dbReference type="PANTHER" id="PTHR12697">
    <property type="entry name" value="PBS LYASE HEAT-LIKE PROTEIN"/>
    <property type="match status" value="1"/>
</dbReference>
<dbReference type="AlphaFoldDB" id="A0A2H6LCH9"/>
<dbReference type="SUPFAM" id="SSF48371">
    <property type="entry name" value="ARM repeat"/>
    <property type="match status" value="3"/>
</dbReference>
<dbReference type="InterPro" id="IPR016024">
    <property type="entry name" value="ARM-type_fold"/>
</dbReference>
<keyword evidence="2" id="KW-0042">Antenna complex</keyword>
<reference evidence="8" key="1">
    <citation type="journal article" date="2018" name="Genome Announc.">
        <title>Draft Genome Sequence of the Nitrogen-Fixing and Hormogonia-Inducing Cyanobacterium Nostoc cycadae Strain WK-1, Isolated from the Coralloid Roots of Cycas revoluta.</title>
        <authorList>
            <person name="Kanesaki Y."/>
            <person name="Hirose M."/>
            <person name="Hirose Y."/>
            <person name="Fujisawa T."/>
            <person name="Nakamura Y."/>
            <person name="Watanabe S."/>
            <person name="Matsunaga S."/>
            <person name="Uchida H."/>
            <person name="Murakami A."/>
        </authorList>
    </citation>
    <scope>NUCLEOTIDE SEQUENCE [LARGE SCALE GENOMIC DNA]</scope>
    <source>
        <strain evidence="8">WK-1</strain>
    </source>
</reference>
<comment type="similarity">
    <text evidence="1">Belongs to the CpcE/RpcE/PecE family.</text>
</comment>
<dbReference type="SUPFAM" id="SSF52540">
    <property type="entry name" value="P-loop containing nucleoside triphosphate hydrolases"/>
    <property type="match status" value="1"/>
</dbReference>
<feature type="domain" description="NACHT" evidence="6">
    <location>
        <begin position="197"/>
        <end position="315"/>
    </location>
</feature>
<dbReference type="GO" id="GO:0030089">
    <property type="term" value="C:phycobilisome"/>
    <property type="evidence" value="ECO:0007669"/>
    <property type="project" value="UniProtKB-KW"/>
</dbReference>
<dbReference type="SMART" id="SM00567">
    <property type="entry name" value="EZ_HEAT"/>
    <property type="match status" value="13"/>
</dbReference>
<dbReference type="Proteomes" id="UP000236527">
    <property type="component" value="Unassembled WGS sequence"/>
</dbReference>
<evidence type="ECO:0000256" key="2">
    <source>
        <dbReference type="ARBA" id="ARBA00022549"/>
    </source>
</evidence>
<comment type="caution">
    <text evidence="7">The sequence shown here is derived from an EMBL/GenBank/DDBJ whole genome shotgun (WGS) entry which is preliminary data.</text>
</comment>
<dbReference type="PANTHER" id="PTHR12697:SF5">
    <property type="entry name" value="DEOXYHYPUSINE HYDROXYLASE"/>
    <property type="match status" value="1"/>
</dbReference>